<reference evidence="2 3" key="1">
    <citation type="submission" date="2018-08" db="EMBL/GenBank/DDBJ databases">
        <title>Genomic Encyclopedia of Archaeal and Bacterial Type Strains, Phase II (KMG-II): from individual species to whole genera.</title>
        <authorList>
            <person name="Goeker M."/>
        </authorList>
    </citation>
    <scope>NUCLEOTIDE SEQUENCE [LARGE SCALE GENOMIC DNA]</scope>
    <source>
        <strain evidence="2 3">DSM 45791</strain>
    </source>
</reference>
<dbReference type="PANTHER" id="PTHR43777:SF1">
    <property type="entry name" value="MOLYBDENUM COFACTOR CYTIDYLYLTRANSFERASE"/>
    <property type="match status" value="1"/>
</dbReference>
<dbReference type="SUPFAM" id="SSF53448">
    <property type="entry name" value="Nucleotide-diphospho-sugar transferases"/>
    <property type="match status" value="1"/>
</dbReference>
<dbReference type="Gene3D" id="3.90.550.10">
    <property type="entry name" value="Spore Coat Polysaccharide Biosynthesis Protein SpsA, Chain A"/>
    <property type="match status" value="1"/>
</dbReference>
<dbReference type="AlphaFoldDB" id="A0A3E0GWU5"/>
<dbReference type="InterPro" id="IPR029044">
    <property type="entry name" value="Nucleotide-diphossugar_trans"/>
</dbReference>
<evidence type="ECO:0000313" key="3">
    <source>
        <dbReference type="Proteomes" id="UP000256269"/>
    </source>
</evidence>
<protein>
    <submittedName>
        <fullName evidence="2">Nicotine blue oxidoreductase</fullName>
    </submittedName>
</protein>
<sequence>MTVAGLVLAAGEGRRYGMPKALVPYRGRLFVESTVDRLRAAGCATVYVVAGAAIDQVRAADLGDAVVVENPDWPTGMGSSLRAGIQALHDETAVAVMTVDLPGVTAEAIKRIIDHATPTALAAATYHGMRGHPVLIGRDHWHGVHDSAEGDRGARAYLRRHDVTEIPCEDVADGHDVDRPADLPR</sequence>
<feature type="domain" description="MobA-like NTP transferase" evidence="1">
    <location>
        <begin position="5"/>
        <end position="162"/>
    </location>
</feature>
<dbReference type="EMBL" id="QUNO01000021">
    <property type="protein sequence ID" value="REH32603.1"/>
    <property type="molecule type" value="Genomic_DNA"/>
</dbReference>
<organism evidence="2 3">
    <name type="scientific">Kutzneria buriramensis</name>
    <dbReference type="NCBI Taxonomy" id="1045776"/>
    <lineage>
        <taxon>Bacteria</taxon>
        <taxon>Bacillati</taxon>
        <taxon>Actinomycetota</taxon>
        <taxon>Actinomycetes</taxon>
        <taxon>Pseudonocardiales</taxon>
        <taxon>Pseudonocardiaceae</taxon>
        <taxon>Kutzneria</taxon>
    </lineage>
</organism>
<gene>
    <name evidence="2" type="ORF">BCF44_121152</name>
</gene>
<dbReference type="RefSeq" id="WP_116180717.1">
    <property type="nucleotide sequence ID" value="NZ_CP144375.1"/>
</dbReference>
<dbReference type="InterPro" id="IPR025877">
    <property type="entry name" value="MobA-like_NTP_Trfase"/>
</dbReference>
<dbReference type="OrthoDB" id="4427994at2"/>
<evidence type="ECO:0000313" key="2">
    <source>
        <dbReference type="EMBL" id="REH32603.1"/>
    </source>
</evidence>
<name>A0A3E0GWU5_9PSEU</name>
<dbReference type="CDD" id="cd04182">
    <property type="entry name" value="GT_2_like_f"/>
    <property type="match status" value="1"/>
</dbReference>
<proteinExistence type="predicted"/>
<keyword evidence="3" id="KW-1185">Reference proteome</keyword>
<accession>A0A3E0GWU5</accession>
<dbReference type="Proteomes" id="UP000256269">
    <property type="component" value="Unassembled WGS sequence"/>
</dbReference>
<dbReference type="PANTHER" id="PTHR43777">
    <property type="entry name" value="MOLYBDENUM COFACTOR CYTIDYLYLTRANSFERASE"/>
    <property type="match status" value="1"/>
</dbReference>
<comment type="caution">
    <text evidence="2">The sequence shown here is derived from an EMBL/GenBank/DDBJ whole genome shotgun (WGS) entry which is preliminary data.</text>
</comment>
<dbReference type="Pfam" id="PF12804">
    <property type="entry name" value="NTP_transf_3"/>
    <property type="match status" value="1"/>
</dbReference>
<dbReference type="GO" id="GO:0016779">
    <property type="term" value="F:nucleotidyltransferase activity"/>
    <property type="evidence" value="ECO:0007669"/>
    <property type="project" value="UniProtKB-ARBA"/>
</dbReference>
<evidence type="ECO:0000259" key="1">
    <source>
        <dbReference type="Pfam" id="PF12804"/>
    </source>
</evidence>